<dbReference type="SMART" id="SM00387">
    <property type="entry name" value="HATPase_c"/>
    <property type="match status" value="1"/>
</dbReference>
<dbReference type="Pfam" id="PF00989">
    <property type="entry name" value="PAS"/>
    <property type="match status" value="1"/>
</dbReference>
<dbReference type="Pfam" id="PF02518">
    <property type="entry name" value="HATPase_c"/>
    <property type="match status" value="1"/>
</dbReference>
<dbReference type="Proteomes" id="UP001162891">
    <property type="component" value="Chromosome"/>
</dbReference>
<dbReference type="InterPro" id="IPR005467">
    <property type="entry name" value="His_kinase_dom"/>
</dbReference>
<sequence>MRPVDAAGDAAAEGLDDRARGLHRKLVWITFFRVVSITVLLGGTAAVGWESAPDLEATAPLYTLVIATYAVSVAFALALRARRLLVPLAYGQLALDVGIAAAVVALTGGAESVFVFMYSLGIVNGAILLYRRGALTALAVALGAHLVVALLPHHGHRAVPVGLLFVHGSAFVVTAVLASYLAEQLRRTGERLAARESDLAEITALHEAIVQSVTSGLVTLDRAGRVTFLNRAGEHMLGVLATDVVGRPATGWLATIPADVARGELDHLIGGAESLRLGYSSFQLIGRDGAAVGKALIFQDLTQLRAMEEKVARSERLADLGGVAAGLAHELRNPLASMMGALELLRQAPGLAGEDRRLMEIALRESGRLGELVTQFLAFARPAPPRRVRCDLAPVVDETLDVLANDPALAPVDVERALAPAPAHCDPDQLRQIVLNLVLNAAHAAGDRHPPPARGRVRVACGFDAIGTFVAVEDDGPGVDPADRDRIFLPFFTTKQDGTGLGLATVQRIVDAHGGSVALEGAAAGGARFVVHFPAPADAADADARAAG</sequence>
<dbReference type="InterPro" id="IPR036097">
    <property type="entry name" value="HisK_dim/P_sf"/>
</dbReference>
<dbReference type="SMART" id="SM00388">
    <property type="entry name" value="HisKA"/>
    <property type="match status" value="1"/>
</dbReference>
<feature type="transmembrane region" description="Helical" evidence="9">
    <location>
        <begin position="61"/>
        <end position="79"/>
    </location>
</feature>
<keyword evidence="5" id="KW-0547">Nucleotide-binding</keyword>
<dbReference type="CDD" id="cd00082">
    <property type="entry name" value="HisKA"/>
    <property type="match status" value="1"/>
</dbReference>
<keyword evidence="9" id="KW-0472">Membrane</keyword>
<feature type="transmembrane region" description="Helical" evidence="9">
    <location>
        <begin position="137"/>
        <end position="155"/>
    </location>
</feature>
<feature type="domain" description="Histidine kinase" evidence="10">
    <location>
        <begin position="326"/>
        <end position="537"/>
    </location>
</feature>
<keyword evidence="3" id="KW-0597">Phosphoprotein</keyword>
<dbReference type="Gene3D" id="3.30.565.10">
    <property type="entry name" value="Histidine kinase-like ATPase, C-terminal domain"/>
    <property type="match status" value="1"/>
</dbReference>
<dbReference type="InterPro" id="IPR036890">
    <property type="entry name" value="HATPase_C_sf"/>
</dbReference>
<dbReference type="InterPro" id="IPR004358">
    <property type="entry name" value="Sig_transdc_His_kin-like_C"/>
</dbReference>
<dbReference type="Pfam" id="PF00512">
    <property type="entry name" value="HisKA"/>
    <property type="match status" value="1"/>
</dbReference>
<dbReference type="SUPFAM" id="SSF55874">
    <property type="entry name" value="ATPase domain of HSP90 chaperone/DNA topoisomerase II/histidine kinase"/>
    <property type="match status" value="1"/>
</dbReference>
<dbReference type="Gene3D" id="1.10.287.130">
    <property type="match status" value="1"/>
</dbReference>
<gene>
    <name evidence="12" type="primary">pilS</name>
    <name evidence="12" type="ORF">AMOR_32710</name>
</gene>
<dbReference type="GO" id="GO:0016301">
    <property type="term" value="F:kinase activity"/>
    <property type="evidence" value="ECO:0007669"/>
    <property type="project" value="UniProtKB-KW"/>
</dbReference>
<keyword evidence="13" id="KW-1185">Reference proteome</keyword>
<feature type="transmembrane region" description="Helical" evidence="9">
    <location>
        <begin position="84"/>
        <end position="106"/>
    </location>
</feature>
<evidence type="ECO:0000256" key="7">
    <source>
        <dbReference type="ARBA" id="ARBA00022840"/>
    </source>
</evidence>
<dbReference type="PANTHER" id="PTHR43065">
    <property type="entry name" value="SENSOR HISTIDINE KINASE"/>
    <property type="match status" value="1"/>
</dbReference>
<evidence type="ECO:0000259" key="10">
    <source>
        <dbReference type="PROSITE" id="PS50109"/>
    </source>
</evidence>
<reference evidence="13" key="1">
    <citation type="journal article" date="2022" name="Int. J. Syst. Evol. Microbiol.">
        <title>Anaeromyxobacter oryzae sp. nov., Anaeromyxobacter diazotrophicus sp. nov. and Anaeromyxobacter paludicola sp. nov., isolated from paddy soils.</title>
        <authorList>
            <person name="Itoh H."/>
            <person name="Xu Z."/>
            <person name="Mise K."/>
            <person name="Masuda Y."/>
            <person name="Ushijima N."/>
            <person name="Hayakawa C."/>
            <person name="Shiratori Y."/>
            <person name="Senoo K."/>
        </authorList>
    </citation>
    <scope>NUCLEOTIDE SEQUENCE [LARGE SCALE GENOMIC DNA]</scope>
    <source>
        <strain evidence="13">Red232</strain>
    </source>
</reference>
<keyword evidence="6 12" id="KW-0418">Kinase</keyword>
<name>A0ABM7WXM3_9BACT</name>
<accession>A0ABM7WXM3</accession>
<feature type="transmembrane region" description="Helical" evidence="9">
    <location>
        <begin position="161"/>
        <end position="182"/>
    </location>
</feature>
<dbReference type="PANTHER" id="PTHR43065:SF10">
    <property type="entry name" value="PEROXIDE STRESS-ACTIVATED HISTIDINE KINASE MAK3"/>
    <property type="match status" value="1"/>
</dbReference>
<feature type="domain" description="PAS" evidence="11">
    <location>
        <begin position="202"/>
        <end position="247"/>
    </location>
</feature>
<dbReference type="SUPFAM" id="SSF47384">
    <property type="entry name" value="Homodimeric domain of signal transducing histidine kinase"/>
    <property type="match status" value="1"/>
</dbReference>
<keyword evidence="9" id="KW-1133">Transmembrane helix</keyword>
<dbReference type="SUPFAM" id="SSF55785">
    <property type="entry name" value="PYP-like sensor domain (PAS domain)"/>
    <property type="match status" value="1"/>
</dbReference>
<dbReference type="InterPro" id="IPR035965">
    <property type="entry name" value="PAS-like_dom_sf"/>
</dbReference>
<evidence type="ECO:0000256" key="2">
    <source>
        <dbReference type="ARBA" id="ARBA00012438"/>
    </source>
</evidence>
<dbReference type="EMBL" id="AP025591">
    <property type="protein sequence ID" value="BDG04275.1"/>
    <property type="molecule type" value="Genomic_DNA"/>
</dbReference>
<protein>
    <recommendedName>
        <fullName evidence="2">histidine kinase</fullName>
        <ecNumber evidence="2">2.7.13.3</ecNumber>
    </recommendedName>
</protein>
<feature type="transmembrane region" description="Helical" evidence="9">
    <location>
        <begin position="26"/>
        <end position="49"/>
    </location>
</feature>
<keyword evidence="9" id="KW-0812">Transmembrane</keyword>
<dbReference type="InterPro" id="IPR000014">
    <property type="entry name" value="PAS"/>
</dbReference>
<dbReference type="PRINTS" id="PR00344">
    <property type="entry name" value="BCTRLSENSOR"/>
</dbReference>
<evidence type="ECO:0000259" key="11">
    <source>
        <dbReference type="PROSITE" id="PS50112"/>
    </source>
</evidence>
<evidence type="ECO:0000256" key="3">
    <source>
        <dbReference type="ARBA" id="ARBA00022553"/>
    </source>
</evidence>
<keyword evidence="4" id="KW-0808">Transferase</keyword>
<evidence type="ECO:0000313" key="13">
    <source>
        <dbReference type="Proteomes" id="UP001162891"/>
    </source>
</evidence>
<dbReference type="EC" id="2.7.13.3" evidence="2"/>
<dbReference type="InterPro" id="IPR003661">
    <property type="entry name" value="HisK_dim/P_dom"/>
</dbReference>
<proteinExistence type="predicted"/>
<keyword evidence="8" id="KW-0902">Two-component regulatory system</keyword>
<dbReference type="PROSITE" id="PS50109">
    <property type="entry name" value="HIS_KIN"/>
    <property type="match status" value="1"/>
</dbReference>
<dbReference type="Gene3D" id="3.30.450.20">
    <property type="entry name" value="PAS domain"/>
    <property type="match status" value="1"/>
</dbReference>
<comment type="catalytic activity">
    <reaction evidence="1">
        <text>ATP + protein L-histidine = ADP + protein N-phospho-L-histidine.</text>
        <dbReference type="EC" id="2.7.13.3"/>
    </reaction>
</comment>
<dbReference type="Pfam" id="PF25323">
    <property type="entry name" value="6TM_PilS"/>
    <property type="match status" value="1"/>
</dbReference>
<evidence type="ECO:0000256" key="8">
    <source>
        <dbReference type="ARBA" id="ARBA00023012"/>
    </source>
</evidence>
<evidence type="ECO:0000313" key="12">
    <source>
        <dbReference type="EMBL" id="BDG04275.1"/>
    </source>
</evidence>
<dbReference type="InterPro" id="IPR013767">
    <property type="entry name" value="PAS_fold"/>
</dbReference>
<dbReference type="SMART" id="SM00091">
    <property type="entry name" value="PAS"/>
    <property type="match status" value="1"/>
</dbReference>
<evidence type="ECO:0000256" key="9">
    <source>
        <dbReference type="SAM" id="Phobius"/>
    </source>
</evidence>
<organism evidence="12 13">
    <name type="scientific">Anaeromyxobacter oryzae</name>
    <dbReference type="NCBI Taxonomy" id="2918170"/>
    <lineage>
        <taxon>Bacteria</taxon>
        <taxon>Pseudomonadati</taxon>
        <taxon>Myxococcota</taxon>
        <taxon>Myxococcia</taxon>
        <taxon>Myxococcales</taxon>
        <taxon>Cystobacterineae</taxon>
        <taxon>Anaeromyxobacteraceae</taxon>
        <taxon>Anaeromyxobacter</taxon>
    </lineage>
</organism>
<evidence type="ECO:0000256" key="5">
    <source>
        <dbReference type="ARBA" id="ARBA00022741"/>
    </source>
</evidence>
<evidence type="ECO:0000256" key="4">
    <source>
        <dbReference type="ARBA" id="ARBA00022679"/>
    </source>
</evidence>
<dbReference type="PROSITE" id="PS50112">
    <property type="entry name" value="PAS"/>
    <property type="match status" value="1"/>
</dbReference>
<keyword evidence="7" id="KW-0067">ATP-binding</keyword>
<evidence type="ECO:0000256" key="1">
    <source>
        <dbReference type="ARBA" id="ARBA00000085"/>
    </source>
</evidence>
<dbReference type="InterPro" id="IPR003594">
    <property type="entry name" value="HATPase_dom"/>
</dbReference>
<evidence type="ECO:0000256" key="6">
    <source>
        <dbReference type="ARBA" id="ARBA00022777"/>
    </source>
</evidence>
<dbReference type="RefSeq" id="WP_248352638.1">
    <property type="nucleotide sequence ID" value="NZ_AP025591.1"/>
</dbReference>